<dbReference type="STRING" id="460.Lstg_1930"/>
<reference evidence="10 12" key="1">
    <citation type="submission" date="2015-11" db="EMBL/GenBank/DDBJ databases">
        <title>Genomic analysis of 38 Legionella species identifies large and diverse effector repertoires.</title>
        <authorList>
            <person name="Burstein D."/>
            <person name="Amaro F."/>
            <person name="Zusman T."/>
            <person name="Lifshitz Z."/>
            <person name="Cohen O."/>
            <person name="Gilbert J.A."/>
            <person name="Pupko T."/>
            <person name="Shuman H.A."/>
            <person name="Segal G."/>
        </authorList>
    </citation>
    <scope>NUCLEOTIDE SEQUENCE [LARGE SCALE GENOMIC DNA]</scope>
    <source>
        <strain evidence="10 12">SC-18-C9</strain>
    </source>
</reference>
<evidence type="ECO:0000256" key="3">
    <source>
        <dbReference type="ARBA" id="ARBA00022679"/>
    </source>
</evidence>
<evidence type="ECO:0000313" key="12">
    <source>
        <dbReference type="Proteomes" id="UP000054820"/>
    </source>
</evidence>
<dbReference type="InterPro" id="IPR038063">
    <property type="entry name" value="Transpep_catalytic_dom"/>
</dbReference>
<dbReference type="Pfam" id="PF03734">
    <property type="entry name" value="YkuD"/>
    <property type="match status" value="1"/>
</dbReference>
<feature type="active site" description="Proton donor/acceptor" evidence="7">
    <location>
        <position position="124"/>
    </location>
</feature>
<keyword evidence="5 7" id="KW-0573">Peptidoglycan synthesis</keyword>
<dbReference type="GO" id="GO:0018104">
    <property type="term" value="P:peptidoglycan-protein cross-linking"/>
    <property type="evidence" value="ECO:0007669"/>
    <property type="project" value="TreeGrafter"/>
</dbReference>
<evidence type="ECO:0000256" key="6">
    <source>
        <dbReference type="ARBA" id="ARBA00023316"/>
    </source>
</evidence>
<keyword evidence="3" id="KW-0808">Transferase</keyword>
<keyword evidence="8" id="KW-0812">Transmembrane</keyword>
<keyword evidence="6 7" id="KW-0961">Cell wall biogenesis/degradation</keyword>
<dbReference type="InterPro" id="IPR050979">
    <property type="entry name" value="LD-transpeptidase"/>
</dbReference>
<dbReference type="UniPathway" id="UPA00219"/>
<evidence type="ECO:0000256" key="7">
    <source>
        <dbReference type="PROSITE-ProRule" id="PRU01373"/>
    </source>
</evidence>
<dbReference type="PROSITE" id="PS52029">
    <property type="entry name" value="LD_TPASE"/>
    <property type="match status" value="1"/>
</dbReference>
<evidence type="ECO:0000259" key="9">
    <source>
        <dbReference type="PROSITE" id="PS52029"/>
    </source>
</evidence>
<dbReference type="PANTHER" id="PTHR30582:SF2">
    <property type="entry name" value="L,D-TRANSPEPTIDASE YCIB-RELATED"/>
    <property type="match status" value="1"/>
</dbReference>
<evidence type="ECO:0000313" key="13">
    <source>
        <dbReference type="Proteomes" id="UP000255110"/>
    </source>
</evidence>
<keyword evidence="12" id="KW-1185">Reference proteome</keyword>
<reference evidence="11 13" key="2">
    <citation type="submission" date="2018-06" db="EMBL/GenBank/DDBJ databases">
        <authorList>
            <consortium name="Pathogen Informatics"/>
            <person name="Doyle S."/>
        </authorList>
    </citation>
    <scope>NUCLEOTIDE SEQUENCE [LARGE SCALE GENOMIC DNA]</scope>
    <source>
        <strain evidence="11 13">NCTC11991</strain>
    </source>
</reference>
<dbReference type="PANTHER" id="PTHR30582">
    <property type="entry name" value="L,D-TRANSPEPTIDASE"/>
    <property type="match status" value="1"/>
</dbReference>
<dbReference type="AlphaFoldDB" id="A0A378L7T3"/>
<gene>
    <name evidence="10" type="primary">enhA_2</name>
    <name evidence="10" type="ORF">Lstg_1930</name>
    <name evidence="11" type="ORF">NCTC11991_01484</name>
</gene>
<feature type="active site" description="Nucleophile" evidence="7">
    <location>
        <position position="138"/>
    </location>
</feature>
<dbReference type="Proteomes" id="UP000255110">
    <property type="component" value="Unassembled WGS sequence"/>
</dbReference>
<dbReference type="CDD" id="cd16913">
    <property type="entry name" value="YkuD_like"/>
    <property type="match status" value="1"/>
</dbReference>
<comment type="similarity">
    <text evidence="2">Belongs to the YkuD family.</text>
</comment>
<sequence>MDKYLGIIMEKQSSILSPLAYFLFIPLFIFLFYSSSASANTFVFNPNTLTWKAIDSNGKVVRTGRGSGGRRYCPDIHRGCKTPIGVFTVWSKGGPGCKSTRYPVGKGGSPMPYCMFFTKYYAVHGSYEVPNYNASHGCIRVHPSDAYWLSKNFIRIGTKIVVKPY</sequence>
<evidence type="ECO:0000256" key="8">
    <source>
        <dbReference type="SAM" id="Phobius"/>
    </source>
</evidence>
<proteinExistence type="inferred from homology"/>
<feature type="transmembrane region" description="Helical" evidence="8">
    <location>
        <begin position="12"/>
        <end position="33"/>
    </location>
</feature>
<evidence type="ECO:0000313" key="10">
    <source>
        <dbReference type="EMBL" id="KTD77573.1"/>
    </source>
</evidence>
<accession>A0A378L7T3</accession>
<protein>
    <submittedName>
        <fullName evidence="11">Enhanced entry protein EnhA</fullName>
    </submittedName>
</protein>
<dbReference type="GO" id="GO:0005576">
    <property type="term" value="C:extracellular region"/>
    <property type="evidence" value="ECO:0007669"/>
    <property type="project" value="TreeGrafter"/>
</dbReference>
<evidence type="ECO:0000256" key="5">
    <source>
        <dbReference type="ARBA" id="ARBA00022984"/>
    </source>
</evidence>
<dbReference type="GO" id="GO:0008360">
    <property type="term" value="P:regulation of cell shape"/>
    <property type="evidence" value="ECO:0007669"/>
    <property type="project" value="UniProtKB-UniRule"/>
</dbReference>
<keyword evidence="4 7" id="KW-0133">Cell shape</keyword>
<keyword evidence="8" id="KW-0472">Membrane</keyword>
<dbReference type="GO" id="GO:0071972">
    <property type="term" value="F:peptidoglycan L,D-transpeptidase activity"/>
    <property type="evidence" value="ECO:0007669"/>
    <property type="project" value="TreeGrafter"/>
</dbReference>
<name>A0A378L7T3_9GAMM</name>
<dbReference type="GO" id="GO:0016740">
    <property type="term" value="F:transferase activity"/>
    <property type="evidence" value="ECO:0007669"/>
    <property type="project" value="UniProtKB-KW"/>
</dbReference>
<dbReference type="EMBL" id="UGOY01000001">
    <property type="protein sequence ID" value="STY22883.1"/>
    <property type="molecule type" value="Genomic_DNA"/>
</dbReference>
<dbReference type="InterPro" id="IPR005490">
    <property type="entry name" value="LD_TPept_cat_dom"/>
</dbReference>
<keyword evidence="8" id="KW-1133">Transmembrane helix</keyword>
<dbReference type="Gene3D" id="2.40.440.10">
    <property type="entry name" value="L,D-transpeptidase catalytic domain-like"/>
    <property type="match status" value="1"/>
</dbReference>
<evidence type="ECO:0000313" key="11">
    <source>
        <dbReference type="EMBL" id="STY22883.1"/>
    </source>
</evidence>
<evidence type="ECO:0000256" key="2">
    <source>
        <dbReference type="ARBA" id="ARBA00005992"/>
    </source>
</evidence>
<feature type="domain" description="L,D-TPase catalytic" evidence="9">
    <location>
        <begin position="40"/>
        <end position="163"/>
    </location>
</feature>
<dbReference type="GO" id="GO:0071555">
    <property type="term" value="P:cell wall organization"/>
    <property type="evidence" value="ECO:0007669"/>
    <property type="project" value="UniProtKB-UniRule"/>
</dbReference>
<organism evidence="11 13">
    <name type="scientific">Legionella steigerwaltii</name>
    <dbReference type="NCBI Taxonomy" id="460"/>
    <lineage>
        <taxon>Bacteria</taxon>
        <taxon>Pseudomonadati</taxon>
        <taxon>Pseudomonadota</taxon>
        <taxon>Gammaproteobacteria</taxon>
        <taxon>Legionellales</taxon>
        <taxon>Legionellaceae</taxon>
        <taxon>Legionella</taxon>
    </lineage>
</organism>
<comment type="pathway">
    <text evidence="1 7">Cell wall biogenesis; peptidoglycan biosynthesis.</text>
</comment>
<evidence type="ECO:0000256" key="1">
    <source>
        <dbReference type="ARBA" id="ARBA00004752"/>
    </source>
</evidence>
<evidence type="ECO:0000256" key="4">
    <source>
        <dbReference type="ARBA" id="ARBA00022960"/>
    </source>
</evidence>
<dbReference type="EMBL" id="LNYZ01000013">
    <property type="protein sequence ID" value="KTD77573.1"/>
    <property type="molecule type" value="Genomic_DNA"/>
</dbReference>
<dbReference type="SUPFAM" id="SSF141523">
    <property type="entry name" value="L,D-transpeptidase catalytic domain-like"/>
    <property type="match status" value="1"/>
</dbReference>
<dbReference type="Proteomes" id="UP000054820">
    <property type="component" value="Unassembled WGS sequence"/>
</dbReference>